<feature type="region of interest" description="Disordered" evidence="2">
    <location>
        <begin position="1"/>
        <end position="76"/>
    </location>
</feature>
<dbReference type="PANTHER" id="PTHR46014:SF1">
    <property type="entry name" value="TETRATRICOPEPTIDE REPEAT PROTEIN 1"/>
    <property type="match status" value="1"/>
</dbReference>
<dbReference type="InterPro" id="IPR052769">
    <property type="entry name" value="TPR_domain_protein"/>
</dbReference>
<gene>
    <name evidence="3" type="ORF">BAUCODRAFT_38996</name>
</gene>
<dbReference type="InterPro" id="IPR019734">
    <property type="entry name" value="TPR_rpt"/>
</dbReference>
<dbReference type="OMA" id="NTEDVCE"/>
<dbReference type="HOGENOM" id="CLU_058463_1_0_1"/>
<proteinExistence type="predicted"/>
<dbReference type="Proteomes" id="UP000011761">
    <property type="component" value="Unassembled WGS sequence"/>
</dbReference>
<dbReference type="EMBL" id="KB445563">
    <property type="protein sequence ID" value="EMC91853.1"/>
    <property type="molecule type" value="Genomic_DNA"/>
</dbReference>
<feature type="repeat" description="TPR" evidence="1">
    <location>
        <begin position="94"/>
        <end position="127"/>
    </location>
</feature>
<feature type="compositionally biased region" description="Basic and acidic residues" evidence="2">
    <location>
        <begin position="60"/>
        <end position="70"/>
    </location>
</feature>
<evidence type="ECO:0000313" key="3">
    <source>
        <dbReference type="EMBL" id="EMC91853.1"/>
    </source>
</evidence>
<dbReference type="Gene3D" id="1.25.40.10">
    <property type="entry name" value="Tetratricopeptide repeat domain"/>
    <property type="match status" value="1"/>
</dbReference>
<dbReference type="KEGG" id="bcom:BAUCODRAFT_38996"/>
<dbReference type="GeneID" id="19113688"/>
<dbReference type="PANTHER" id="PTHR46014">
    <property type="entry name" value="TETRATRICOPEPTIDE REPEAT PROTEIN 1"/>
    <property type="match status" value="1"/>
</dbReference>
<dbReference type="eggNOG" id="KOG4234">
    <property type="taxonomic scope" value="Eukaryota"/>
</dbReference>
<dbReference type="SMART" id="SM00028">
    <property type="entry name" value="TPR"/>
    <property type="match status" value="2"/>
</dbReference>
<organism evidence="3 4">
    <name type="scientific">Baudoinia panamericana (strain UAMH 10762)</name>
    <name type="common">Angels' share fungus</name>
    <name type="synonym">Baudoinia compniacensis (strain UAMH 10762)</name>
    <dbReference type="NCBI Taxonomy" id="717646"/>
    <lineage>
        <taxon>Eukaryota</taxon>
        <taxon>Fungi</taxon>
        <taxon>Dikarya</taxon>
        <taxon>Ascomycota</taxon>
        <taxon>Pezizomycotina</taxon>
        <taxon>Dothideomycetes</taxon>
        <taxon>Dothideomycetidae</taxon>
        <taxon>Mycosphaerellales</taxon>
        <taxon>Teratosphaeriaceae</taxon>
        <taxon>Baudoinia</taxon>
    </lineage>
</organism>
<evidence type="ECO:0000256" key="1">
    <source>
        <dbReference type="PROSITE-ProRule" id="PRU00339"/>
    </source>
</evidence>
<feature type="compositionally biased region" description="Acidic residues" evidence="2">
    <location>
        <begin position="188"/>
        <end position="207"/>
    </location>
</feature>
<sequence length="351" mass="38211">MPDIDHFSDSEGSFHSFDDEEPSPPASTHLPPHGQTDIHSPTPHSETAASNSRRTNRRSSAHDPDPDHDPNNTSSIAATNRFAPAEEATLLAESNSLKGSGNTFFGSGSYENAIQTYDKALSSCPNYLDYEVAVLRSNIAACHLKLDEWKEAVDSATKAIEVLERVEPLPVVKKQKKKKTSGSKSPDEDGDVNEADDDDDNDDDANDDGAVQELSPALAARIDLLQQSGHTLSQIRALQTKLLLRRAKANAQLSTWQSLQAANEDYNTLLHPTMVATLSASDHRTVVDAAQKLAPRLKEAQEREVAEMMGKLRGLGDSILKPFGLSTGNFNFVKDERTGGYSMNFSQNPGK</sequence>
<dbReference type="InterPro" id="IPR011990">
    <property type="entry name" value="TPR-like_helical_dom_sf"/>
</dbReference>
<accession>M2MKJ5</accession>
<dbReference type="PROSITE" id="PS50005">
    <property type="entry name" value="TPR"/>
    <property type="match status" value="1"/>
</dbReference>
<keyword evidence="4" id="KW-1185">Reference proteome</keyword>
<dbReference type="OrthoDB" id="1872379at2759"/>
<feature type="region of interest" description="Disordered" evidence="2">
    <location>
        <begin position="172"/>
        <end position="209"/>
    </location>
</feature>
<dbReference type="SUPFAM" id="SSF48452">
    <property type="entry name" value="TPR-like"/>
    <property type="match status" value="1"/>
</dbReference>
<dbReference type="RefSeq" id="XP_007680930.1">
    <property type="nucleotide sequence ID" value="XM_007682740.1"/>
</dbReference>
<evidence type="ECO:0000313" key="4">
    <source>
        <dbReference type="Proteomes" id="UP000011761"/>
    </source>
</evidence>
<keyword evidence="1" id="KW-0802">TPR repeat</keyword>
<dbReference type="AlphaFoldDB" id="M2MKJ5"/>
<dbReference type="STRING" id="717646.M2MKJ5"/>
<evidence type="ECO:0000256" key="2">
    <source>
        <dbReference type="SAM" id="MobiDB-lite"/>
    </source>
</evidence>
<protein>
    <submittedName>
        <fullName evidence="3">Uncharacterized protein</fullName>
    </submittedName>
</protein>
<reference evidence="3 4" key="1">
    <citation type="journal article" date="2012" name="PLoS Pathog.">
        <title>Diverse lifestyles and strategies of plant pathogenesis encoded in the genomes of eighteen Dothideomycetes fungi.</title>
        <authorList>
            <person name="Ohm R.A."/>
            <person name="Feau N."/>
            <person name="Henrissat B."/>
            <person name="Schoch C.L."/>
            <person name="Horwitz B.A."/>
            <person name="Barry K.W."/>
            <person name="Condon B.J."/>
            <person name="Copeland A.C."/>
            <person name="Dhillon B."/>
            <person name="Glaser F."/>
            <person name="Hesse C.N."/>
            <person name="Kosti I."/>
            <person name="LaButti K."/>
            <person name="Lindquist E.A."/>
            <person name="Lucas S."/>
            <person name="Salamov A.A."/>
            <person name="Bradshaw R.E."/>
            <person name="Ciuffetti L."/>
            <person name="Hamelin R.C."/>
            <person name="Kema G.H.J."/>
            <person name="Lawrence C."/>
            <person name="Scott J.A."/>
            <person name="Spatafora J.W."/>
            <person name="Turgeon B.G."/>
            <person name="de Wit P.J.G.M."/>
            <person name="Zhong S."/>
            <person name="Goodwin S.B."/>
            <person name="Grigoriev I.V."/>
        </authorList>
    </citation>
    <scope>NUCLEOTIDE SEQUENCE [LARGE SCALE GENOMIC DNA]</scope>
    <source>
        <strain evidence="3 4">UAMH 10762</strain>
    </source>
</reference>
<name>M2MKJ5_BAUPA</name>